<feature type="transmembrane region" description="Helical" evidence="5">
    <location>
        <begin position="5"/>
        <end position="22"/>
    </location>
</feature>
<name>A0AAV6YL74_ENGPU</name>
<evidence type="ECO:0000256" key="5">
    <source>
        <dbReference type="SAM" id="Phobius"/>
    </source>
</evidence>
<reference evidence="7" key="1">
    <citation type="thesis" date="2020" institute="ProQuest LLC" country="789 East Eisenhower Parkway, Ann Arbor, MI, USA">
        <title>Comparative Genomics and Chromosome Evolution.</title>
        <authorList>
            <person name="Mudd A.B."/>
        </authorList>
    </citation>
    <scope>NUCLEOTIDE SEQUENCE</scope>
    <source>
        <strain evidence="7">237g6f4</strain>
        <tissue evidence="7">Blood</tissue>
    </source>
</reference>
<dbReference type="PANTHER" id="PTHR15937:SF3">
    <property type="entry name" value="TRANSMEMBRANE 7 SUPERFAMILY MEMBER 3"/>
    <property type="match status" value="1"/>
</dbReference>
<feature type="domain" description="TM7S3/TM198-like" evidence="6">
    <location>
        <begin position="2"/>
        <end position="137"/>
    </location>
</feature>
<dbReference type="AlphaFoldDB" id="A0AAV6YL74"/>
<gene>
    <name evidence="7" type="ORF">GDO81_018631</name>
</gene>
<dbReference type="Pfam" id="PF13886">
    <property type="entry name" value="TM7S3_TM198"/>
    <property type="match status" value="1"/>
</dbReference>
<evidence type="ECO:0000256" key="3">
    <source>
        <dbReference type="ARBA" id="ARBA00022989"/>
    </source>
</evidence>
<evidence type="ECO:0000313" key="8">
    <source>
        <dbReference type="Proteomes" id="UP000824782"/>
    </source>
</evidence>
<dbReference type="InterPro" id="IPR042502">
    <property type="entry name" value="TM7SF3"/>
</dbReference>
<evidence type="ECO:0000259" key="6">
    <source>
        <dbReference type="Pfam" id="PF13886"/>
    </source>
</evidence>
<keyword evidence="8" id="KW-1185">Reference proteome</keyword>
<dbReference type="GO" id="GO:0005886">
    <property type="term" value="C:plasma membrane"/>
    <property type="evidence" value="ECO:0007669"/>
    <property type="project" value="TreeGrafter"/>
</dbReference>
<comment type="caution">
    <text evidence="7">The sequence shown here is derived from an EMBL/GenBank/DDBJ whole genome shotgun (WGS) entry which is preliminary data.</text>
</comment>
<comment type="subcellular location">
    <subcellularLocation>
        <location evidence="1">Membrane</location>
        <topology evidence="1">Multi-pass membrane protein</topology>
    </subcellularLocation>
</comment>
<dbReference type="GO" id="GO:0043069">
    <property type="term" value="P:negative regulation of programmed cell death"/>
    <property type="evidence" value="ECO:0007669"/>
    <property type="project" value="TreeGrafter"/>
</dbReference>
<feature type="non-terminal residue" evidence="7">
    <location>
        <position position="138"/>
    </location>
</feature>
<dbReference type="InterPro" id="IPR025256">
    <property type="entry name" value="TM7S3/TM198-like_dom"/>
</dbReference>
<dbReference type="Proteomes" id="UP000824782">
    <property type="component" value="Unassembled WGS sequence"/>
</dbReference>
<dbReference type="PANTHER" id="PTHR15937">
    <property type="entry name" value="TRANSMEMBRANE 7 SUPERFAMILY MEMBER 3"/>
    <property type="match status" value="1"/>
</dbReference>
<evidence type="ECO:0000313" key="7">
    <source>
        <dbReference type="EMBL" id="KAG8534756.1"/>
    </source>
</evidence>
<keyword evidence="3 5" id="KW-1133">Transmembrane helix</keyword>
<sequence length="138" mass="15271">ARLSLSALMGVVGGLLLVAYWWRFGCVYLCVLLVGLVLGFLVAATVFFTPIGDYSTFRNDSIYWLTFTCIALLVPAFMLPIPKVLNILSCSVVGSYTLVLAIDSYLYTSLSYITLNVLKRALNRDFSTAYSSVPFQKN</sequence>
<proteinExistence type="predicted"/>
<evidence type="ECO:0000256" key="4">
    <source>
        <dbReference type="ARBA" id="ARBA00023136"/>
    </source>
</evidence>
<feature type="transmembrane region" description="Helical" evidence="5">
    <location>
        <begin position="93"/>
        <end position="115"/>
    </location>
</feature>
<evidence type="ECO:0000256" key="1">
    <source>
        <dbReference type="ARBA" id="ARBA00004141"/>
    </source>
</evidence>
<organism evidence="7 8">
    <name type="scientific">Engystomops pustulosus</name>
    <name type="common">Tungara frog</name>
    <name type="synonym">Physalaemus pustulosus</name>
    <dbReference type="NCBI Taxonomy" id="76066"/>
    <lineage>
        <taxon>Eukaryota</taxon>
        <taxon>Metazoa</taxon>
        <taxon>Chordata</taxon>
        <taxon>Craniata</taxon>
        <taxon>Vertebrata</taxon>
        <taxon>Euteleostomi</taxon>
        <taxon>Amphibia</taxon>
        <taxon>Batrachia</taxon>
        <taxon>Anura</taxon>
        <taxon>Neobatrachia</taxon>
        <taxon>Hyloidea</taxon>
        <taxon>Leptodactylidae</taxon>
        <taxon>Leiuperinae</taxon>
        <taxon>Engystomops</taxon>
    </lineage>
</organism>
<accession>A0AAV6YL74</accession>
<feature type="non-terminal residue" evidence="7">
    <location>
        <position position="1"/>
    </location>
</feature>
<keyword evidence="2 5" id="KW-0812">Transmembrane</keyword>
<evidence type="ECO:0000256" key="2">
    <source>
        <dbReference type="ARBA" id="ARBA00022692"/>
    </source>
</evidence>
<keyword evidence="4 5" id="KW-0472">Membrane</keyword>
<feature type="transmembrane region" description="Helical" evidence="5">
    <location>
        <begin position="61"/>
        <end position="81"/>
    </location>
</feature>
<dbReference type="EMBL" id="WNYA01091852">
    <property type="protein sequence ID" value="KAG8534756.1"/>
    <property type="molecule type" value="Genomic_DNA"/>
</dbReference>
<feature type="transmembrane region" description="Helical" evidence="5">
    <location>
        <begin position="28"/>
        <end position="49"/>
    </location>
</feature>
<protein>
    <recommendedName>
        <fullName evidence="6">TM7S3/TM198-like domain-containing protein</fullName>
    </recommendedName>
</protein>